<evidence type="ECO:0000313" key="2">
    <source>
        <dbReference type="EMBL" id="MBU3844481.1"/>
    </source>
</evidence>
<dbReference type="AlphaFoldDB" id="A0A948X1I9"/>
<name>A0A948X1I9_9GAMM</name>
<dbReference type="EMBL" id="JAHLFE010000129">
    <property type="protein sequence ID" value="MBU3844481.1"/>
    <property type="molecule type" value="Genomic_DNA"/>
</dbReference>
<dbReference type="InterPro" id="IPR027417">
    <property type="entry name" value="P-loop_NTPase"/>
</dbReference>
<dbReference type="PANTHER" id="PTHR34825:SF1">
    <property type="entry name" value="AAA-ATPASE-LIKE DOMAIN-CONTAINING PROTEIN"/>
    <property type="match status" value="1"/>
</dbReference>
<accession>A0A948X1I9</accession>
<proteinExistence type="predicted"/>
<dbReference type="Pfam" id="PF09820">
    <property type="entry name" value="AAA-ATPase_like"/>
    <property type="match status" value="1"/>
</dbReference>
<evidence type="ECO:0000259" key="1">
    <source>
        <dbReference type="Pfam" id="PF09820"/>
    </source>
</evidence>
<sequence>MSANTDTNALSRKPIPLGMSDWNNLVRQNKLIVDKTAKLGYLVTFFDFVFFSRPRLMGKTTLCSMLQELFAHGPQNFAGTAIFEHWPETKTYPVVRLSFLDIKCPDATTFEDSLCTHLAAAYAHAGFPEAMQLRTETSFSHLKRELDYLARGQQLVFLIDDYDYPLSSHLDDPQLFAALQNVMSEFHKWLNQQTSARFILVTGIMRYREASLFWGPNLIDISMDPEYADLLGYTKEDIEQHFADYIPQAANNLGISTDELWQLLERYYAGFCFDEDASVKVYNPYSINKFFAPLDDPNFRKRANAKLTFAPYWLESYRPSAALRSFLRAHKYDVAKLVNKYSQPLIVNRGAFKCYVNVNEVTLDQIMVQSGLISIREIANPLISAALNTSPTRYKCEITNAEVASTLSAIFTYCMAHTEE</sequence>
<reference evidence="2" key="1">
    <citation type="journal article" date="2021" name="PeerJ">
        <title>Extensive microbial diversity within the chicken gut microbiome revealed by metagenomics and culture.</title>
        <authorList>
            <person name="Gilroy R."/>
            <person name="Ravi A."/>
            <person name="Getino M."/>
            <person name="Pursley I."/>
            <person name="Horton D.L."/>
            <person name="Alikhan N.F."/>
            <person name="Baker D."/>
            <person name="Gharbi K."/>
            <person name="Hall N."/>
            <person name="Watson M."/>
            <person name="Adriaenssens E.M."/>
            <person name="Foster-Nyarko E."/>
            <person name="Jarju S."/>
            <person name="Secka A."/>
            <person name="Antonio M."/>
            <person name="Oren A."/>
            <person name="Chaudhuri R.R."/>
            <person name="La Ragione R."/>
            <person name="Hildebrand F."/>
            <person name="Pallen M.J."/>
        </authorList>
    </citation>
    <scope>NUCLEOTIDE SEQUENCE</scope>
    <source>
        <strain evidence="2">378</strain>
    </source>
</reference>
<organism evidence="2 3">
    <name type="scientific">Candidatus Anaerobiospirillum pullicola</name>
    <dbReference type="NCBI Taxonomy" id="2838451"/>
    <lineage>
        <taxon>Bacteria</taxon>
        <taxon>Pseudomonadati</taxon>
        <taxon>Pseudomonadota</taxon>
        <taxon>Gammaproteobacteria</taxon>
        <taxon>Aeromonadales</taxon>
        <taxon>Succinivibrionaceae</taxon>
        <taxon>Anaerobiospirillum</taxon>
    </lineage>
</organism>
<reference evidence="2" key="2">
    <citation type="submission" date="2021-04" db="EMBL/GenBank/DDBJ databases">
        <authorList>
            <person name="Gilroy R."/>
        </authorList>
    </citation>
    <scope>NUCLEOTIDE SEQUENCE</scope>
    <source>
        <strain evidence="2">378</strain>
    </source>
</reference>
<protein>
    <submittedName>
        <fullName evidence="2">AAA family ATPase</fullName>
    </submittedName>
</protein>
<dbReference type="Proteomes" id="UP000733611">
    <property type="component" value="Unassembled WGS sequence"/>
</dbReference>
<feature type="domain" description="AAA-ATPase-like" evidence="1">
    <location>
        <begin position="16"/>
        <end position="213"/>
    </location>
</feature>
<evidence type="ECO:0000313" key="3">
    <source>
        <dbReference type="Proteomes" id="UP000733611"/>
    </source>
</evidence>
<gene>
    <name evidence="2" type="ORF">H9847_06400</name>
</gene>
<dbReference type="SUPFAM" id="SSF52540">
    <property type="entry name" value="P-loop containing nucleoside triphosphate hydrolases"/>
    <property type="match status" value="1"/>
</dbReference>
<dbReference type="PANTHER" id="PTHR34825">
    <property type="entry name" value="CONSERVED PROTEIN, WITH A WEAK D-GALACTARATE DEHYDRATASE/ALTRONATE HYDROLASE DOMAIN"/>
    <property type="match status" value="1"/>
</dbReference>
<comment type="caution">
    <text evidence="2">The sequence shown here is derived from an EMBL/GenBank/DDBJ whole genome shotgun (WGS) entry which is preliminary data.</text>
</comment>
<dbReference type="InterPro" id="IPR018631">
    <property type="entry name" value="AAA-ATPase-like_dom"/>
</dbReference>